<protein>
    <submittedName>
        <fullName evidence="2">Uncharacterized protein</fullName>
    </submittedName>
</protein>
<dbReference type="EMBL" id="MN738838">
    <property type="protein sequence ID" value="QHT39031.1"/>
    <property type="molecule type" value="Genomic_DNA"/>
</dbReference>
<evidence type="ECO:0000256" key="1">
    <source>
        <dbReference type="SAM" id="Phobius"/>
    </source>
</evidence>
<dbReference type="AlphaFoldDB" id="A0A6C0FDT4"/>
<proteinExistence type="predicted"/>
<name>A0A6C0FDT4_9ZZZZ</name>
<keyword evidence="1" id="KW-1133">Transmembrane helix</keyword>
<sequence>MIGIKFLYIYIYMDIDLETCILAFLILYAIYLLVNRVFMVEGITSENCSKTLFRIRGLNCSEIKVPPEVYPPKSMNYKDGTCKDAAGSRQIEQQSKGSPHHLTELCGDSCCTETKYVICPENNIWDGEKCDECPPGSVPDGAKCKECPNTQIAKNGKCQCPENHIWNGKKCNKCPPGNVPEYGKCVLSELVGCSGKDIKIKHYIDNDCPYCKEVRLPDKVFKNYEKDYNEWNEGGCPPHFRSKNNATVTEKQIDCHNEDNCCKEITYTLKGKCKCKEPERYPYLGKEGKAGLYGAKQCVRPDGAFDPRNPVHCYNYKDFTHCIASPGNSCEWVYSY</sequence>
<reference evidence="2" key="1">
    <citation type="journal article" date="2020" name="Nature">
        <title>Giant virus diversity and host interactions through global metagenomics.</title>
        <authorList>
            <person name="Schulz F."/>
            <person name="Roux S."/>
            <person name="Paez-Espino D."/>
            <person name="Jungbluth S."/>
            <person name="Walsh D.A."/>
            <person name="Denef V.J."/>
            <person name="McMahon K.D."/>
            <person name="Konstantinidis K.T."/>
            <person name="Eloe-Fadrosh E.A."/>
            <person name="Kyrpides N.C."/>
            <person name="Woyke T."/>
        </authorList>
    </citation>
    <scope>NUCLEOTIDE SEQUENCE</scope>
    <source>
        <strain evidence="2">GVMAG-S-ERX556126-94</strain>
    </source>
</reference>
<keyword evidence="1" id="KW-0812">Transmembrane</keyword>
<keyword evidence="1" id="KW-0472">Membrane</keyword>
<accession>A0A6C0FDT4</accession>
<feature type="transmembrane region" description="Helical" evidence="1">
    <location>
        <begin position="7"/>
        <end position="34"/>
    </location>
</feature>
<organism evidence="2">
    <name type="scientific">viral metagenome</name>
    <dbReference type="NCBI Taxonomy" id="1070528"/>
    <lineage>
        <taxon>unclassified sequences</taxon>
        <taxon>metagenomes</taxon>
        <taxon>organismal metagenomes</taxon>
    </lineage>
</organism>
<evidence type="ECO:0000313" key="2">
    <source>
        <dbReference type="EMBL" id="QHT39031.1"/>
    </source>
</evidence>